<dbReference type="Proteomes" id="UP000270649">
    <property type="component" value="Unassembled WGS sequence"/>
</dbReference>
<evidence type="ECO:0000313" key="3">
    <source>
        <dbReference type="Proteomes" id="UP000270649"/>
    </source>
</evidence>
<dbReference type="Pfam" id="PF21997">
    <property type="entry name" value="DUF6928"/>
    <property type="match status" value="1"/>
</dbReference>
<name>A0A3M0GHJ7_9CORY</name>
<protein>
    <submittedName>
        <fullName evidence="2">Uncharacterized protein</fullName>
    </submittedName>
</protein>
<feature type="compositionally biased region" description="Polar residues" evidence="1">
    <location>
        <begin position="213"/>
        <end position="224"/>
    </location>
</feature>
<evidence type="ECO:0000313" key="2">
    <source>
        <dbReference type="EMBL" id="RMB56816.1"/>
    </source>
</evidence>
<dbReference type="InterPro" id="IPR053847">
    <property type="entry name" value="DUF6928"/>
</dbReference>
<dbReference type="EMBL" id="REGC01000019">
    <property type="protein sequence ID" value="RMB56816.1"/>
    <property type="molecule type" value="Genomic_DNA"/>
</dbReference>
<accession>A0A3M0GHJ7</accession>
<organism evidence="2 3">
    <name type="scientific">Corynebacterium macginleyi</name>
    <dbReference type="NCBI Taxonomy" id="38290"/>
    <lineage>
        <taxon>Bacteria</taxon>
        <taxon>Bacillati</taxon>
        <taxon>Actinomycetota</taxon>
        <taxon>Actinomycetes</taxon>
        <taxon>Mycobacteriales</taxon>
        <taxon>Corynebacteriaceae</taxon>
        <taxon>Corynebacterium</taxon>
    </lineage>
</organism>
<dbReference type="RefSeq" id="WP_121928226.1">
    <property type="nucleotide sequence ID" value="NZ_JAACCB010000002.1"/>
</dbReference>
<evidence type="ECO:0000256" key="1">
    <source>
        <dbReference type="SAM" id="MobiDB-lite"/>
    </source>
</evidence>
<sequence length="276" mass="30432">MDISHAILTLWYVSRPGAEEVLKTEPKADRGFGRKFLAQLNPKFPVTPIGQFPLNRSAQTDPNEYYIGGYPGITVVQTVCEGDSVLLSQLPKDLLRAVPAQRVIGLVSTADKDYAGFALWEGGELKRCLCATRDRLYEDTGLPEPFEAPFWAGEKDESLGGISLPFRPHSIMEAAQEHWLGITVGREGPDLDVVGYAIDGRPEPKIDPPKPQQPVSELAAQSANKLGLNDYDDYEDHDAEPGSTGDEILSAAKHLSSLIGNWGRQTFKSLKERWRS</sequence>
<dbReference type="AlphaFoldDB" id="A0A3M0GHJ7"/>
<feature type="region of interest" description="Disordered" evidence="1">
    <location>
        <begin position="201"/>
        <end position="245"/>
    </location>
</feature>
<comment type="caution">
    <text evidence="2">The sequence shown here is derived from an EMBL/GenBank/DDBJ whole genome shotgun (WGS) entry which is preliminary data.</text>
</comment>
<gene>
    <name evidence="2" type="ORF">D9543_10540</name>
</gene>
<reference evidence="2 3" key="1">
    <citation type="submission" date="2018-10" db="EMBL/GenBank/DDBJ databases">
        <title>Corynebacterium macginleyi genome sequencing and assembly of the type strain and two clinical samples.</title>
        <authorList>
            <person name="Bernier A.-M."/>
            <person name="Bernard K."/>
        </authorList>
    </citation>
    <scope>NUCLEOTIDE SEQUENCE [LARGE SCALE GENOMIC DNA]</scope>
    <source>
        <strain evidence="2 3">NML 120205</strain>
    </source>
</reference>
<proteinExistence type="predicted"/>